<dbReference type="RefSeq" id="WP_137696382.1">
    <property type="nucleotide sequence ID" value="NZ_CP061336.1"/>
</dbReference>
<keyword evidence="3" id="KW-0966">Cell projection</keyword>
<keyword evidence="3" id="KW-0969">Cilium</keyword>
<keyword evidence="3" id="KW-0282">Flagellum</keyword>
<dbReference type="Proteomes" id="UP000306409">
    <property type="component" value="Chromosome"/>
</dbReference>
<feature type="compositionally biased region" description="Basic and acidic residues" evidence="1">
    <location>
        <begin position="271"/>
        <end position="285"/>
    </location>
</feature>
<organism evidence="3 4">
    <name type="scientific">Ruminiclostridium herbifermentans</name>
    <dbReference type="NCBI Taxonomy" id="2488810"/>
    <lineage>
        <taxon>Bacteria</taxon>
        <taxon>Bacillati</taxon>
        <taxon>Bacillota</taxon>
        <taxon>Clostridia</taxon>
        <taxon>Eubacteriales</taxon>
        <taxon>Oscillospiraceae</taxon>
        <taxon>Ruminiclostridium</taxon>
    </lineage>
</organism>
<dbReference type="KEGG" id="rher:EHE19_008300"/>
<feature type="compositionally biased region" description="Polar residues" evidence="1">
    <location>
        <begin position="465"/>
        <end position="483"/>
    </location>
</feature>
<dbReference type="InterPro" id="IPR038610">
    <property type="entry name" value="FliK-like_C_sf"/>
</dbReference>
<feature type="region of interest" description="Disordered" evidence="1">
    <location>
        <begin position="267"/>
        <end position="322"/>
    </location>
</feature>
<dbReference type="CDD" id="cd17470">
    <property type="entry name" value="T3SS_Flik_C"/>
    <property type="match status" value="1"/>
</dbReference>
<evidence type="ECO:0000313" key="3">
    <source>
        <dbReference type="EMBL" id="QNU68390.1"/>
    </source>
</evidence>
<protein>
    <submittedName>
        <fullName evidence="3">Flagellar hook-length control protein FliK</fullName>
    </submittedName>
</protein>
<sequence length="523" mass="57571">MISYSNTSKLLFFQGQNNAVNTKSRSSQRTADTAFKTVFENTVNGNSRVANDRSVSRRDNNASQNAESKIKYKSYKDIERDTTINSKESSVENANDNAKVQNVDSKAEELQKNSKANDETINLLAQMLGIQPAELVKLANELGFSAEDLTNADKLPLFMDKLSSVLELNASQKAMMNMLAMEISKQLGSENSKDSVSSLEAATSDDNEVKTNSINNIKTINLSEIAEDIKAKMDKLIQNAEISQESITSEISKVVEAMRAQTKGVVSVEQEALKTDTSTDVKSVTEESLEELVANKAKEDSAKADNSKSKEKSENAESNKAVADTKIVNNQVAASNTQNQQQNEQNLQAFADIKINAVNNQTQVHKAEFVMSQPVRTSEVINQVVEQAKVIIGQDKSEMIIHLKPDHLGKLELKVVTEQGIVAAKFIAESHQVKEIIETNMQLLKDSLEKQGLAIDNVSVQVGQEKQSNYNQQNAHQSNNKNNGIKFGGSELNTDKVGYNVLETLPERLAQYGNETNTVNFIA</sequence>
<feature type="compositionally biased region" description="Basic and acidic residues" evidence="1">
    <location>
        <begin position="50"/>
        <end position="60"/>
    </location>
</feature>
<feature type="domain" description="Flagellar hook-length control protein-like C-terminal" evidence="2">
    <location>
        <begin position="387"/>
        <end position="468"/>
    </location>
</feature>
<dbReference type="Pfam" id="PF02120">
    <property type="entry name" value="Flg_hook"/>
    <property type="match status" value="1"/>
</dbReference>
<feature type="compositionally biased region" description="Basic and acidic residues" evidence="1">
    <location>
        <begin position="105"/>
        <end position="114"/>
    </location>
</feature>
<evidence type="ECO:0000259" key="2">
    <source>
        <dbReference type="Pfam" id="PF02120"/>
    </source>
</evidence>
<name>A0A4U7JL73_9FIRM</name>
<feature type="region of interest" description="Disordered" evidence="1">
    <location>
        <begin position="465"/>
        <end position="489"/>
    </location>
</feature>
<reference evidence="3 4" key="1">
    <citation type="submission" date="2020-09" db="EMBL/GenBank/DDBJ databases">
        <title>Characterization and genome sequencing of Ruminiclostridium sp. nov. MA18.</title>
        <authorList>
            <person name="Rettenmaier R."/>
            <person name="Kowollik M.-L."/>
            <person name="Liebl W."/>
            <person name="Zverlov V."/>
        </authorList>
    </citation>
    <scope>NUCLEOTIDE SEQUENCE [LARGE SCALE GENOMIC DNA]</scope>
    <source>
        <strain evidence="3 4">MA18</strain>
    </source>
</reference>
<proteinExistence type="predicted"/>
<dbReference type="AlphaFoldDB" id="A0A4U7JL73"/>
<feature type="compositionally biased region" description="Polar residues" evidence="1">
    <location>
        <begin position="84"/>
        <end position="104"/>
    </location>
</feature>
<gene>
    <name evidence="3" type="ORF">EHE19_008300</name>
</gene>
<dbReference type="OrthoDB" id="1676929at2"/>
<evidence type="ECO:0000313" key="4">
    <source>
        <dbReference type="Proteomes" id="UP000306409"/>
    </source>
</evidence>
<dbReference type="InterPro" id="IPR021136">
    <property type="entry name" value="Flagellar_hook_control-like_C"/>
</dbReference>
<feature type="region of interest" description="Disordered" evidence="1">
    <location>
        <begin position="84"/>
        <end position="114"/>
    </location>
</feature>
<evidence type="ECO:0000256" key="1">
    <source>
        <dbReference type="SAM" id="MobiDB-lite"/>
    </source>
</evidence>
<accession>A0A4U7JL73</accession>
<keyword evidence="4" id="KW-1185">Reference proteome</keyword>
<feature type="region of interest" description="Disordered" evidence="1">
    <location>
        <begin position="46"/>
        <end position="68"/>
    </location>
</feature>
<dbReference type="EMBL" id="CP061336">
    <property type="protein sequence ID" value="QNU68390.1"/>
    <property type="molecule type" value="Genomic_DNA"/>
</dbReference>
<dbReference type="Gene3D" id="3.30.750.140">
    <property type="match status" value="1"/>
</dbReference>
<feature type="compositionally biased region" description="Basic and acidic residues" evidence="1">
    <location>
        <begin position="296"/>
        <end position="317"/>
    </location>
</feature>